<dbReference type="Proteomes" id="UP000583929">
    <property type="component" value="Unassembled WGS sequence"/>
</dbReference>
<evidence type="ECO:0000259" key="10">
    <source>
        <dbReference type="PROSITE" id="PS50067"/>
    </source>
</evidence>
<reference evidence="11 12" key="1">
    <citation type="journal article" date="2020" name="bioRxiv">
        <title>Sequence and annotation of 42 cannabis genomes reveals extensive copy number variation in cannabinoid synthesis and pathogen resistance genes.</title>
        <authorList>
            <person name="Mckernan K.J."/>
            <person name="Helbert Y."/>
            <person name="Kane L.T."/>
            <person name="Ebling H."/>
            <person name="Zhang L."/>
            <person name="Liu B."/>
            <person name="Eaton Z."/>
            <person name="Mclaughlin S."/>
            <person name="Kingan S."/>
            <person name="Baybayan P."/>
            <person name="Concepcion G."/>
            <person name="Jordan M."/>
            <person name="Riva A."/>
            <person name="Barbazuk W."/>
            <person name="Harkins T."/>
        </authorList>
    </citation>
    <scope>NUCLEOTIDE SEQUENCE [LARGE SCALE GENOMIC DNA]</scope>
    <source>
        <strain evidence="12">cv. Jamaican Lion 4</strain>
        <tissue evidence="11">Leaf</tissue>
    </source>
</reference>
<dbReference type="PRINTS" id="PR00380">
    <property type="entry name" value="KINESINHEAVY"/>
</dbReference>
<dbReference type="SUPFAM" id="SSF52540">
    <property type="entry name" value="P-loop containing nucleoside triphosphate hydrolases"/>
    <property type="match status" value="1"/>
</dbReference>
<keyword evidence="4 8" id="KW-0175">Coiled coil</keyword>
<dbReference type="GO" id="GO:0005874">
    <property type="term" value="C:microtubule"/>
    <property type="evidence" value="ECO:0007669"/>
    <property type="project" value="UniProtKB-KW"/>
</dbReference>
<dbReference type="Gene3D" id="3.40.850.10">
    <property type="entry name" value="Kinesin motor domain"/>
    <property type="match status" value="1"/>
</dbReference>
<keyword evidence="12" id="KW-1185">Reference proteome</keyword>
<dbReference type="InterPro" id="IPR036961">
    <property type="entry name" value="Kinesin_motor_dom_sf"/>
</dbReference>
<dbReference type="InterPro" id="IPR001752">
    <property type="entry name" value="Kinesin_motor_dom"/>
</dbReference>
<evidence type="ECO:0000256" key="2">
    <source>
        <dbReference type="ARBA" id="ARBA00022741"/>
    </source>
</evidence>
<keyword evidence="3 7" id="KW-0067">ATP-binding</keyword>
<dbReference type="GO" id="GO:0008017">
    <property type="term" value="F:microtubule binding"/>
    <property type="evidence" value="ECO:0007669"/>
    <property type="project" value="InterPro"/>
</dbReference>
<evidence type="ECO:0000313" key="12">
    <source>
        <dbReference type="Proteomes" id="UP000583929"/>
    </source>
</evidence>
<dbReference type="EMBL" id="JAATIQ010000279">
    <property type="protein sequence ID" value="KAF4364834.1"/>
    <property type="molecule type" value="Genomic_DNA"/>
</dbReference>
<dbReference type="PROSITE" id="PS00411">
    <property type="entry name" value="KINESIN_MOTOR_1"/>
    <property type="match status" value="1"/>
</dbReference>
<evidence type="ECO:0000313" key="11">
    <source>
        <dbReference type="EMBL" id="KAF4364834.1"/>
    </source>
</evidence>
<dbReference type="PANTHER" id="PTHR37739">
    <property type="entry name" value="KINESIN-LIKE PROTEIN KIN-12D"/>
    <property type="match status" value="1"/>
</dbReference>
<gene>
    <name evidence="11" type="ORF">G4B88_025553</name>
</gene>
<comment type="similarity">
    <text evidence="6">Belongs to the TRAFAC class myosin-kinesin ATPase superfamily. Kinesin family. KIN-12 subfamily.</text>
</comment>
<dbReference type="InterPro" id="IPR027417">
    <property type="entry name" value="P-loop_NTPase"/>
</dbReference>
<sequence length="2171" mass="247543">FLIQNPKNEKEETKNPKFMAKERSNFRLEANENEFETDSDVGIHFPPPRTPLNTIADPAQFHSRRHSYSDRKIDYGNATPPRPSRVVSGAGAKVKTASKAALLSSSLSSSSTSCEVELPHFELQHDSTFWADHNVQVLIRIRPLSRLESHATCLRQESPHTLVWLGHPETRFTFDHVASPTISQETLFRVAGLPMVENCLSGYNACMFAYGQTGSGKTYTMMGEISQIQENLNLDSGLTPRIFEYLFKRISAEEESRREEQLKYSCKCSFLEIYNEQITDLLEPSSTNLHLREDLNKGVYVENLTEYVVRNVNDVVKLLLQGAANRKVAATRMNSESSRSHSVFTCTIESRWTKDSLAHFRFSRLNLVDLAGSERQKSSGAEGDRLKEAANINKSLSTLGLVIMSLVDLAHGKHRHVPYRDSRLTFLLQDSLGGNSKTTIIANVSPSLCSVNETLSTLKFAQRAKLIQNNAKVNEDASGDVNALQRQIQQLKGQLSFLTKHNYIAKSLPSSVPSAQESRFSDLSEEHDSLGDNTESEHQVFHPAQNKIKTLEATLLGALRREKMSETAMRKLEDELENMKCLARQKEEDAQHSKTMLKFREEEIKRLELLINGKFSAEEYLVEENKVLKEEIQLLRAGMNRNPESTQFSVENNRLREQLQTFQNFYEHGERESLLTEMSELRNQVIFLFFFFLLPDEDAAKELEDCRIMNSKLMRDVEELQTELRNHLNCNQAASDSVESIFMQSDMNEMASYIQTNDKALQNELLGLHDLDRENNGLVEESNKDIERMVLQAKLDRMTKDLEEVRLLNSHFQEEKTLEFSCNQSAELVREQVEMETARTILQLQEEVDAVQCKLDERLFVMTQENTKLQNIIAAKEEEIKAVNTEWEKATLELTGFLADGSKSLKNVSNQIESIAHSFPQANLWISEHVQRAARIYVEKEESILQLKKSLEDAQNTVTDMVQKLSSLKGATLALTEFPESDNHAISDEHVSMLLNDKINMVKLEEKLNFMEAQVVEAEKCATLASIVMSWLFENQKVALKNEAKCINSPAKMANLETSKALLVEDVMAEAELTGLEIFESKNAMLELKDQFKNFDQCTDDTQSVKAFNNQNFKNQCHMLHQIRDELTKANCRLKVIEDFVHAEVNVFECSANNDDIVHADVWSSDCSSSSSDFSIESVASGNLSDVSSPICSSTSPNKQTEQMMLKTEVSTPPSSHQHSESSNMPLEFNEATNLHLKKELKVLIDAFALLHIRVIKLFNGLEFGVSADQEDLKQLIPSSDSTLEKANVYYDYTRKVSADEKTEHATRFMTKFEEAHATIKEADFMLNALVEANENAMQLTGVWKHTGEELMIERANLIKEVEHLKSTILVKENENKLLHDEANCSLVEIASSLSSLEECYMQLKNDEEKLTATYSDVFSMGMEMLQFISNSRSFLEDICLEIVGKNFAAFILYQCSVGGLISKIRSLNVETDTGRFTHEESNAVVNKLQSIGSNDGDKTIIISNKLVAEGTQKEVKSSMEGYDMCSSNDYMINENLALKKELERKEVVLEGLLFDFSLLQELTSDKKDIKEESEKIVCSLSQVQLELEAKSRQLNELLVQHKKLEGRLIDTEEALVLSDSNLADANGTIDILSDQNAELKMILKELYLKKSEVEGQLEEQKEIVSSLEEELLQLTSSIDRRIEDNLRRVTSEKDQLQDEVQSLNDKLEMAYALVDEKEAIIVEARQVSEACKIYAEQKEDEVKILERSIEELESTINVLEKKVFEMDDEVEQHRLSRDSLELELKALKQRLLTVENLTEDLDSENLNVEHSENQIYRQLHNKALELHQAQSRIKLLEEERDEQDKEINQYKEYITELMLHADAQASQYQQKYKTLEAMVREVKIDSTSSTSTVPTLNKADKSSVRTRGSSSPFKCISSIVQQMSVERDQELSSARFRIEELEAIAASRQKEKNTYSVALNQVCMLNTRLAAAESMTHDVIRDLLGVKLDMNNFANLMDHYQIKKLVEDVHQQTEDFQEKEEELARLRKQIKDLNDERESCILEMNMKEDNLLNAQITAEQLQERQSFLSKQNEMLKRDKAKLKEKITELDEMVKTLLGTKSKQEPTHSHQTSLTKKKLKSVVDDGGDFSKRLEQSEKLLSREEESSWLRWNINGMLLLWCSLALKKNKEI</sequence>
<dbReference type="InterPro" id="IPR019821">
    <property type="entry name" value="Kinesin_motor_CS"/>
</dbReference>
<feature type="compositionally biased region" description="Basic and acidic residues" evidence="9">
    <location>
        <begin position="519"/>
        <end position="534"/>
    </location>
</feature>
<keyword evidence="5 7" id="KW-0505">Motor protein</keyword>
<feature type="domain" description="Kinesin motor" evidence="10">
    <location>
        <begin position="134"/>
        <end position="467"/>
    </location>
</feature>
<evidence type="ECO:0000256" key="1">
    <source>
        <dbReference type="ARBA" id="ARBA00022701"/>
    </source>
</evidence>
<protein>
    <recommendedName>
        <fullName evidence="10">Kinesin motor domain-containing protein</fullName>
    </recommendedName>
</protein>
<evidence type="ECO:0000256" key="5">
    <source>
        <dbReference type="ARBA" id="ARBA00023175"/>
    </source>
</evidence>
<feature type="coiled-coil region" evidence="8">
    <location>
        <begin position="866"/>
        <end position="893"/>
    </location>
</feature>
<keyword evidence="1" id="KW-0493">Microtubule</keyword>
<feature type="coiled-coil region" evidence="8">
    <location>
        <begin position="1581"/>
        <end position="1615"/>
    </location>
</feature>
<dbReference type="GO" id="GO:0007018">
    <property type="term" value="P:microtubule-based movement"/>
    <property type="evidence" value="ECO:0007669"/>
    <property type="project" value="InterPro"/>
</dbReference>
<proteinExistence type="inferred from homology"/>
<evidence type="ECO:0000256" key="9">
    <source>
        <dbReference type="SAM" id="MobiDB-lite"/>
    </source>
</evidence>
<feature type="coiled-coil region" evidence="8">
    <location>
        <begin position="474"/>
        <end position="501"/>
    </location>
</feature>
<evidence type="ECO:0000256" key="4">
    <source>
        <dbReference type="ARBA" id="ARBA00023054"/>
    </source>
</evidence>
<dbReference type="CDD" id="cd01373">
    <property type="entry name" value="KISc_KLP2_like"/>
    <property type="match status" value="1"/>
</dbReference>
<comment type="caution">
    <text evidence="11">The sequence shown here is derived from an EMBL/GenBank/DDBJ whole genome shotgun (WGS) entry which is preliminary data.</text>
</comment>
<dbReference type="Pfam" id="PF00225">
    <property type="entry name" value="Kinesin"/>
    <property type="match status" value="1"/>
</dbReference>
<dbReference type="GO" id="GO:0003777">
    <property type="term" value="F:microtubule motor activity"/>
    <property type="evidence" value="ECO:0007669"/>
    <property type="project" value="InterPro"/>
</dbReference>
<feature type="coiled-coil region" evidence="8">
    <location>
        <begin position="994"/>
        <end position="1021"/>
    </location>
</feature>
<name>A0A7J6F294_CANSA</name>
<feature type="coiled-coil region" evidence="8">
    <location>
        <begin position="1644"/>
        <end position="1886"/>
    </location>
</feature>
<dbReference type="PANTHER" id="PTHR37739:SF18">
    <property type="entry name" value="KINESIN-LIKE PROTEIN KIN-12C"/>
    <property type="match status" value="1"/>
</dbReference>
<feature type="coiled-coil region" evidence="8">
    <location>
        <begin position="2003"/>
        <end position="2093"/>
    </location>
</feature>
<dbReference type="PROSITE" id="PS50067">
    <property type="entry name" value="KINESIN_MOTOR_2"/>
    <property type="match status" value="1"/>
</dbReference>
<evidence type="ECO:0000256" key="3">
    <source>
        <dbReference type="ARBA" id="ARBA00022840"/>
    </source>
</evidence>
<dbReference type="SMART" id="SM00129">
    <property type="entry name" value="KISc"/>
    <property type="match status" value="1"/>
</dbReference>
<keyword evidence="2 7" id="KW-0547">Nucleotide-binding</keyword>
<dbReference type="InterPro" id="IPR044986">
    <property type="entry name" value="KIF15/KIN-12"/>
</dbReference>
<feature type="region of interest" description="Disordered" evidence="9">
    <location>
        <begin position="509"/>
        <end position="534"/>
    </location>
</feature>
<evidence type="ECO:0000256" key="7">
    <source>
        <dbReference type="PROSITE-ProRule" id="PRU00283"/>
    </source>
</evidence>
<dbReference type="GO" id="GO:0005524">
    <property type="term" value="F:ATP binding"/>
    <property type="evidence" value="ECO:0007669"/>
    <property type="project" value="UniProtKB-UniRule"/>
</dbReference>
<feature type="coiled-coil region" evidence="8">
    <location>
        <begin position="937"/>
        <end position="964"/>
    </location>
</feature>
<evidence type="ECO:0000256" key="6">
    <source>
        <dbReference type="ARBA" id="ARBA00034488"/>
    </source>
</evidence>
<feature type="coiled-coil region" evidence="8">
    <location>
        <begin position="562"/>
        <end position="589"/>
    </location>
</feature>
<accession>A0A7J6F294</accession>
<organism evidence="11 12">
    <name type="scientific">Cannabis sativa</name>
    <name type="common">Hemp</name>
    <name type="synonym">Marijuana</name>
    <dbReference type="NCBI Taxonomy" id="3483"/>
    <lineage>
        <taxon>Eukaryota</taxon>
        <taxon>Viridiplantae</taxon>
        <taxon>Streptophyta</taxon>
        <taxon>Embryophyta</taxon>
        <taxon>Tracheophyta</taxon>
        <taxon>Spermatophyta</taxon>
        <taxon>Magnoliopsida</taxon>
        <taxon>eudicotyledons</taxon>
        <taxon>Gunneridae</taxon>
        <taxon>Pentapetalae</taxon>
        <taxon>rosids</taxon>
        <taxon>fabids</taxon>
        <taxon>Rosales</taxon>
        <taxon>Cannabaceae</taxon>
        <taxon>Cannabis</taxon>
    </lineage>
</organism>
<feature type="coiled-coil region" evidence="8">
    <location>
        <begin position="703"/>
        <end position="730"/>
    </location>
</feature>
<feature type="region of interest" description="Disordered" evidence="9">
    <location>
        <begin position="2100"/>
        <end position="2119"/>
    </location>
</feature>
<dbReference type="FunFam" id="3.40.850.10:FF:000033">
    <property type="entry name" value="Kinesin-like protein KIN-12E"/>
    <property type="match status" value="1"/>
</dbReference>
<feature type="region of interest" description="Disordered" evidence="9">
    <location>
        <begin position="66"/>
        <end position="91"/>
    </location>
</feature>
<evidence type="ECO:0000256" key="8">
    <source>
        <dbReference type="SAM" id="Coils"/>
    </source>
</evidence>
<feature type="binding site" evidence="7">
    <location>
        <begin position="211"/>
        <end position="218"/>
    </location>
    <ligand>
        <name>ATP</name>
        <dbReference type="ChEBI" id="CHEBI:30616"/>
    </ligand>
</feature>
<feature type="compositionally biased region" description="Polar residues" evidence="9">
    <location>
        <begin position="509"/>
        <end position="518"/>
    </location>
</feature>
<feature type="non-terminal residue" evidence="11">
    <location>
        <position position="1"/>
    </location>
</feature>